<organism evidence="2 3">
    <name type="scientific">Clarias magur</name>
    <name type="common">Asian catfish</name>
    <name type="synonym">Macropteronotus magur</name>
    <dbReference type="NCBI Taxonomy" id="1594786"/>
    <lineage>
        <taxon>Eukaryota</taxon>
        <taxon>Metazoa</taxon>
        <taxon>Chordata</taxon>
        <taxon>Craniata</taxon>
        <taxon>Vertebrata</taxon>
        <taxon>Euteleostomi</taxon>
        <taxon>Actinopterygii</taxon>
        <taxon>Neopterygii</taxon>
        <taxon>Teleostei</taxon>
        <taxon>Ostariophysi</taxon>
        <taxon>Siluriformes</taxon>
        <taxon>Clariidae</taxon>
        <taxon>Clarias</taxon>
    </lineage>
</organism>
<comment type="caution">
    <text evidence="2">The sequence shown here is derived from an EMBL/GenBank/DDBJ whole genome shotgun (WGS) entry which is preliminary data.</text>
</comment>
<protein>
    <submittedName>
        <fullName evidence="2">Uncharacterized protein</fullName>
    </submittedName>
</protein>
<feature type="transmembrane region" description="Helical" evidence="1">
    <location>
        <begin position="20"/>
        <end position="40"/>
    </location>
</feature>
<proteinExistence type="predicted"/>
<gene>
    <name evidence="2" type="ORF">DAT39_007994</name>
</gene>
<keyword evidence="1" id="KW-0812">Transmembrane</keyword>
<dbReference type="OrthoDB" id="8958028at2759"/>
<dbReference type="AlphaFoldDB" id="A0A8J4UAM7"/>
<evidence type="ECO:0000256" key="1">
    <source>
        <dbReference type="SAM" id="Phobius"/>
    </source>
</evidence>
<reference evidence="2" key="1">
    <citation type="submission" date="2020-07" db="EMBL/GenBank/DDBJ databases">
        <title>Clarias magur genome sequencing, assembly and annotation.</title>
        <authorList>
            <person name="Kushwaha B."/>
            <person name="Kumar R."/>
            <person name="Das P."/>
            <person name="Joshi C.G."/>
            <person name="Kumar D."/>
            <person name="Nagpure N.S."/>
            <person name="Pandey M."/>
            <person name="Agarwal S."/>
            <person name="Srivastava S."/>
            <person name="Singh M."/>
            <person name="Sahoo L."/>
            <person name="Jayasankar P."/>
            <person name="Meher P.K."/>
            <person name="Koringa P.G."/>
            <person name="Iquebal M.A."/>
            <person name="Das S.P."/>
            <person name="Bit A."/>
            <person name="Patnaik S."/>
            <person name="Patel N."/>
            <person name="Shah T.M."/>
            <person name="Hinsu A."/>
            <person name="Jena J.K."/>
        </authorList>
    </citation>
    <scope>NUCLEOTIDE SEQUENCE</scope>
    <source>
        <strain evidence="2">CIFAMagur01</strain>
        <tissue evidence="2">Testis</tissue>
    </source>
</reference>
<name>A0A8J4UAM7_CLAMG</name>
<evidence type="ECO:0000313" key="2">
    <source>
        <dbReference type="EMBL" id="KAF5902241.1"/>
    </source>
</evidence>
<keyword evidence="3" id="KW-1185">Reference proteome</keyword>
<accession>A0A8J4UAM7</accession>
<evidence type="ECO:0000313" key="3">
    <source>
        <dbReference type="Proteomes" id="UP000727407"/>
    </source>
</evidence>
<dbReference type="Proteomes" id="UP000727407">
    <property type="component" value="Unassembled WGS sequence"/>
</dbReference>
<sequence>MSDAHLQQNVMESPFSGFELFFIILAFTVFCVVGLAAIYMRRDVADNPGEMGLIEQNTIHRKTLKRKKEFQMSRK</sequence>
<dbReference type="EMBL" id="QNUK01000094">
    <property type="protein sequence ID" value="KAF5902241.1"/>
    <property type="molecule type" value="Genomic_DNA"/>
</dbReference>
<keyword evidence="1" id="KW-1133">Transmembrane helix</keyword>
<keyword evidence="1" id="KW-0472">Membrane</keyword>